<accession>A0A177MQU5</accession>
<organism evidence="1 2">
    <name type="scientific">Methylomonas methanica</name>
    <dbReference type="NCBI Taxonomy" id="421"/>
    <lineage>
        <taxon>Bacteria</taxon>
        <taxon>Pseudomonadati</taxon>
        <taxon>Pseudomonadota</taxon>
        <taxon>Gammaproteobacteria</taxon>
        <taxon>Methylococcales</taxon>
        <taxon>Methylococcaceae</taxon>
        <taxon>Methylomonas</taxon>
    </lineage>
</organism>
<reference evidence="1 2" key="1">
    <citation type="submission" date="2016-03" db="EMBL/GenBank/DDBJ databases">
        <authorList>
            <person name="Ploux O."/>
        </authorList>
    </citation>
    <scope>NUCLEOTIDE SEQUENCE [LARGE SCALE GENOMIC DNA]</scope>
    <source>
        <strain evidence="1 2">R-45363</strain>
    </source>
</reference>
<sequence length="97" mass="10966">MNSDIGWNDIKEQINHWLKAPENGYLGSGFGFGDKLASFLKEQPNDSVVNQIVSKMQEDIPVLKQRKVSINWVVGNNQVVIVVDKEIETFDFDTLSV</sequence>
<dbReference type="AlphaFoldDB" id="A0A177MQU5"/>
<proteinExistence type="predicted"/>
<name>A0A177MQU5_METMH</name>
<comment type="caution">
    <text evidence="1">The sequence shown here is derived from an EMBL/GenBank/DDBJ whole genome shotgun (WGS) entry which is preliminary data.</text>
</comment>
<evidence type="ECO:0000313" key="2">
    <source>
        <dbReference type="Proteomes" id="UP000078090"/>
    </source>
</evidence>
<gene>
    <name evidence="1" type="ORF">A1332_09120</name>
</gene>
<dbReference type="Proteomes" id="UP000078090">
    <property type="component" value="Unassembled WGS sequence"/>
</dbReference>
<dbReference type="OrthoDB" id="6693997at2"/>
<protein>
    <submittedName>
        <fullName evidence="1">Uncharacterized protein</fullName>
    </submittedName>
</protein>
<dbReference type="RefSeq" id="WP_064007602.1">
    <property type="nucleotide sequence ID" value="NZ_LUUG01000051.1"/>
</dbReference>
<evidence type="ECO:0000313" key="1">
    <source>
        <dbReference type="EMBL" id="OAI07280.1"/>
    </source>
</evidence>
<dbReference type="EMBL" id="LUUG01000051">
    <property type="protein sequence ID" value="OAI07280.1"/>
    <property type="molecule type" value="Genomic_DNA"/>
</dbReference>